<keyword evidence="5 7" id="KW-0251">Elongation factor</keyword>
<dbReference type="FunFam" id="2.30.30.30:FF:000003">
    <property type="entry name" value="Elongation factor P"/>
    <property type="match status" value="1"/>
</dbReference>
<evidence type="ECO:0000313" key="13">
    <source>
        <dbReference type="Proteomes" id="UP000264071"/>
    </source>
</evidence>
<dbReference type="InterPro" id="IPR001059">
    <property type="entry name" value="Transl_elong_P/YeiP_cen"/>
</dbReference>
<dbReference type="GO" id="GO:0043043">
    <property type="term" value="P:peptide biosynthetic process"/>
    <property type="evidence" value="ECO:0007669"/>
    <property type="project" value="InterPro"/>
</dbReference>
<gene>
    <name evidence="7 12" type="primary">efp</name>
    <name evidence="12" type="ORF">DGD08_09650</name>
</gene>
<dbReference type="SMR" id="A0A3D4V9P5"/>
<dbReference type="InterPro" id="IPR013852">
    <property type="entry name" value="Transl_elong_P/YeiP_CS"/>
</dbReference>
<reference evidence="12 13" key="1">
    <citation type="journal article" date="2018" name="Nat. Biotechnol.">
        <title>A standardized bacterial taxonomy based on genome phylogeny substantially revises the tree of life.</title>
        <authorList>
            <person name="Parks D.H."/>
            <person name="Chuvochina M."/>
            <person name="Waite D.W."/>
            <person name="Rinke C."/>
            <person name="Skarshewski A."/>
            <person name="Chaumeil P.A."/>
            <person name="Hugenholtz P."/>
        </authorList>
    </citation>
    <scope>NUCLEOTIDE SEQUENCE [LARGE SCALE GENOMIC DNA]</scope>
    <source>
        <strain evidence="12">UBA8844</strain>
    </source>
</reference>
<dbReference type="CDD" id="cd05794">
    <property type="entry name" value="S1_EF-P_repeat_2"/>
    <property type="match status" value="1"/>
</dbReference>
<comment type="function">
    <text evidence="7">Involved in peptide bond synthesis. Stimulates efficient translation and peptide-bond synthesis on native or reconstituted 70S ribosomes in vitro. Probably functions indirectly by altering the affinity of the ribosome for aminoacyl-tRNA, thus increasing their reactivity as acceptors for peptidyl transferase.</text>
</comment>
<dbReference type="Pfam" id="PF08207">
    <property type="entry name" value="EFP_N"/>
    <property type="match status" value="1"/>
</dbReference>
<protein>
    <recommendedName>
        <fullName evidence="7 8">Elongation factor P</fullName>
        <shortName evidence="7">EF-P</shortName>
    </recommendedName>
</protein>
<feature type="domain" description="Translation elongation factor P/YeiP central" evidence="11">
    <location>
        <begin position="68"/>
        <end position="122"/>
    </location>
</feature>
<proteinExistence type="inferred from homology"/>
<comment type="subcellular location">
    <subcellularLocation>
        <location evidence="1 7">Cytoplasm</location>
    </subcellularLocation>
</comment>
<dbReference type="SMART" id="SM01185">
    <property type="entry name" value="EFP"/>
    <property type="match status" value="1"/>
</dbReference>
<dbReference type="OMA" id="WSVVEFQ"/>
<dbReference type="Gene3D" id="2.40.50.140">
    <property type="entry name" value="Nucleic acid-binding proteins"/>
    <property type="match status" value="2"/>
</dbReference>
<dbReference type="InterPro" id="IPR012340">
    <property type="entry name" value="NA-bd_OB-fold"/>
</dbReference>
<dbReference type="SUPFAM" id="SSF50104">
    <property type="entry name" value="Translation proteins SH3-like domain"/>
    <property type="match status" value="1"/>
</dbReference>
<dbReference type="FunFam" id="2.40.50.140:FF:000004">
    <property type="entry name" value="Elongation factor P"/>
    <property type="match status" value="1"/>
</dbReference>
<comment type="caution">
    <text evidence="12">The sequence shown here is derived from an EMBL/GenBank/DDBJ whole genome shotgun (WGS) entry which is preliminary data.</text>
</comment>
<evidence type="ECO:0000256" key="7">
    <source>
        <dbReference type="HAMAP-Rule" id="MF_00141"/>
    </source>
</evidence>
<dbReference type="PROSITE" id="PS01275">
    <property type="entry name" value="EFP"/>
    <property type="match status" value="1"/>
</dbReference>
<dbReference type="FunFam" id="2.40.50.140:FF:000009">
    <property type="entry name" value="Elongation factor P"/>
    <property type="match status" value="1"/>
</dbReference>
<evidence type="ECO:0000259" key="10">
    <source>
        <dbReference type="SMART" id="SM00841"/>
    </source>
</evidence>
<dbReference type="UniPathway" id="UPA00345"/>
<dbReference type="SMART" id="SM00841">
    <property type="entry name" value="Elong-fact-P_C"/>
    <property type="match status" value="1"/>
</dbReference>
<dbReference type="InterPro" id="IPR013185">
    <property type="entry name" value="Transl_elong_KOW-like"/>
</dbReference>
<dbReference type="InterPro" id="IPR015365">
    <property type="entry name" value="Elong-fact-P_C"/>
</dbReference>
<dbReference type="HAMAP" id="MF_00141">
    <property type="entry name" value="EF_P"/>
    <property type="match status" value="1"/>
</dbReference>
<evidence type="ECO:0000259" key="11">
    <source>
        <dbReference type="SMART" id="SM01185"/>
    </source>
</evidence>
<dbReference type="GO" id="GO:0003746">
    <property type="term" value="F:translation elongation factor activity"/>
    <property type="evidence" value="ECO:0007669"/>
    <property type="project" value="UniProtKB-UniRule"/>
</dbReference>
<name>A0A3D4V9P5_9BACT</name>
<evidence type="ECO:0000256" key="5">
    <source>
        <dbReference type="ARBA" id="ARBA00022768"/>
    </source>
</evidence>
<dbReference type="InterPro" id="IPR014722">
    <property type="entry name" value="Rib_uL2_dom2"/>
</dbReference>
<organism evidence="12 13">
    <name type="scientific">Gemmatimonas aurantiaca</name>
    <dbReference type="NCBI Taxonomy" id="173480"/>
    <lineage>
        <taxon>Bacteria</taxon>
        <taxon>Pseudomonadati</taxon>
        <taxon>Gemmatimonadota</taxon>
        <taxon>Gemmatimonadia</taxon>
        <taxon>Gemmatimonadales</taxon>
        <taxon>Gemmatimonadaceae</taxon>
        <taxon>Gemmatimonas</taxon>
    </lineage>
</organism>
<dbReference type="EMBL" id="DPIY01000009">
    <property type="protein sequence ID" value="HCT57452.1"/>
    <property type="molecule type" value="Genomic_DNA"/>
</dbReference>
<dbReference type="NCBIfam" id="TIGR00038">
    <property type="entry name" value="efp"/>
    <property type="match status" value="1"/>
</dbReference>
<dbReference type="GO" id="GO:0005829">
    <property type="term" value="C:cytosol"/>
    <property type="evidence" value="ECO:0007669"/>
    <property type="project" value="UniProtKB-ARBA"/>
</dbReference>
<dbReference type="Gene3D" id="2.30.30.30">
    <property type="match status" value="1"/>
</dbReference>
<dbReference type="PIRSF" id="PIRSF005901">
    <property type="entry name" value="EF-P"/>
    <property type="match status" value="1"/>
</dbReference>
<dbReference type="NCBIfam" id="NF001810">
    <property type="entry name" value="PRK00529.1"/>
    <property type="match status" value="1"/>
</dbReference>
<dbReference type="InterPro" id="IPR008991">
    <property type="entry name" value="Translation_prot_SH3-like_sf"/>
</dbReference>
<comment type="pathway">
    <text evidence="2 7">Protein biosynthesis; polypeptide chain elongation.</text>
</comment>
<keyword evidence="4 7" id="KW-0963">Cytoplasm</keyword>
<keyword evidence="6 7" id="KW-0648">Protein biosynthesis</keyword>
<evidence type="ECO:0000256" key="3">
    <source>
        <dbReference type="ARBA" id="ARBA00009479"/>
    </source>
</evidence>
<evidence type="ECO:0000256" key="4">
    <source>
        <dbReference type="ARBA" id="ARBA00022490"/>
    </source>
</evidence>
<dbReference type="PANTHER" id="PTHR30053">
    <property type="entry name" value="ELONGATION FACTOR P"/>
    <property type="match status" value="1"/>
</dbReference>
<dbReference type="InterPro" id="IPR020599">
    <property type="entry name" value="Transl_elong_fac_P/YeiP"/>
</dbReference>
<evidence type="ECO:0000256" key="1">
    <source>
        <dbReference type="ARBA" id="ARBA00004496"/>
    </source>
</evidence>
<accession>A0A3D4V9P5</accession>
<dbReference type="PANTHER" id="PTHR30053:SF14">
    <property type="entry name" value="TRANSLATION ELONGATION FACTOR KOW-LIKE DOMAIN-CONTAINING PROTEIN"/>
    <property type="match status" value="1"/>
</dbReference>
<dbReference type="InterPro" id="IPR011768">
    <property type="entry name" value="Transl_elongation_fac_P"/>
</dbReference>
<dbReference type="SUPFAM" id="SSF50249">
    <property type="entry name" value="Nucleic acid-binding proteins"/>
    <property type="match status" value="2"/>
</dbReference>
<evidence type="ECO:0000256" key="6">
    <source>
        <dbReference type="ARBA" id="ARBA00022917"/>
    </source>
</evidence>
<dbReference type="Pfam" id="PF01132">
    <property type="entry name" value="EFP"/>
    <property type="match status" value="1"/>
</dbReference>
<dbReference type="AlphaFoldDB" id="A0A3D4V9P5"/>
<comment type="similarity">
    <text evidence="3 7 9">Belongs to the elongation factor P family.</text>
</comment>
<dbReference type="CDD" id="cd04470">
    <property type="entry name" value="S1_EF-P_repeat_1"/>
    <property type="match status" value="1"/>
</dbReference>
<evidence type="ECO:0000256" key="9">
    <source>
        <dbReference type="RuleBase" id="RU004389"/>
    </source>
</evidence>
<feature type="domain" description="Elongation factor P C-terminal" evidence="10">
    <location>
        <begin position="130"/>
        <end position="185"/>
    </location>
</feature>
<evidence type="ECO:0000256" key="8">
    <source>
        <dbReference type="NCBIfam" id="TIGR00038"/>
    </source>
</evidence>
<evidence type="ECO:0000256" key="2">
    <source>
        <dbReference type="ARBA" id="ARBA00004815"/>
    </source>
</evidence>
<sequence>MAFSATQIRRGMVLVFEGDPCRVIEFRHHTPGNLRAMVQAKLKNLRTGSNFEHRFRAADTIVKADMETHELEFMYQGGDTYHFMNSENYDQLELDDEALGDSAPWMQPGLKILAEYYNGRPIGIQLPNSLVFEIVETAPVVRGATKTASSKPAKLENGVTVNVPEFVEQGTRVRVNPSTGEYLDRAKD</sequence>
<evidence type="ECO:0000313" key="12">
    <source>
        <dbReference type="EMBL" id="HCT57452.1"/>
    </source>
</evidence>
<dbReference type="Proteomes" id="UP000264071">
    <property type="component" value="Unassembled WGS sequence"/>
</dbReference>
<dbReference type="Pfam" id="PF09285">
    <property type="entry name" value="Elong-fact-P_C"/>
    <property type="match status" value="1"/>
</dbReference>